<protein>
    <submittedName>
        <fullName evidence="2">Qat anti-phage system ATPase QatA</fullName>
    </submittedName>
</protein>
<dbReference type="RefSeq" id="WP_311434914.1">
    <property type="nucleotide sequence ID" value="NZ_JBCGUI010000005.1"/>
</dbReference>
<dbReference type="InterPro" id="IPR052754">
    <property type="entry name" value="NTPase_KAP_P-loop"/>
</dbReference>
<name>A0AAE4G9B1_9BURK</name>
<dbReference type="InterPro" id="IPR011646">
    <property type="entry name" value="KAP_P-loop"/>
</dbReference>
<dbReference type="InterPro" id="IPR027417">
    <property type="entry name" value="P-loop_NTPase"/>
</dbReference>
<reference evidence="2" key="1">
    <citation type="submission" date="2023-02" db="EMBL/GenBank/DDBJ databases">
        <title>Description of Herbaspirillum huttiense subsp. nephrolepsisexaltata and Herbaspirillum huttiense subsp. lycopersicon.</title>
        <authorList>
            <person name="Poudel M."/>
            <person name="Sharma A."/>
            <person name="Goss E."/>
            <person name="Tapia J.H."/>
            <person name="Harmon C.M."/>
            <person name="Jones J.B."/>
        </authorList>
    </citation>
    <scope>NUCLEOTIDE SEQUENCE</scope>
    <source>
        <strain evidence="2">NC40101</strain>
    </source>
</reference>
<proteinExistence type="predicted"/>
<dbReference type="PANTHER" id="PTHR22674:SF6">
    <property type="entry name" value="NTPASE KAP FAMILY P-LOOP DOMAIN-CONTAINING PROTEIN 1"/>
    <property type="match status" value="1"/>
</dbReference>
<dbReference type="EMBL" id="JAVRAA010000005">
    <property type="protein sequence ID" value="MDT0337662.1"/>
    <property type="molecule type" value="Genomic_DNA"/>
</dbReference>
<feature type="domain" description="KAP NTPase" evidence="1">
    <location>
        <begin position="17"/>
        <end position="382"/>
    </location>
</feature>
<sequence>MILADNETKVDLLNNEAIATTIIGLLLAKPEHPVTIGVHGDWGAGKSSVLEMIEAGFANTDDVLCLKFNGWRFQGFEDAKIALIEGIVTGLVEKRPALTKAAAAVKDVFSRIDWLKVAKRAGGLAMTAFTGIPTPDQIGAIVGSLEALVADPAKIATKENLTAAVDEVKAVLKPGESKNVPEEVEAFRKAFDRLLKDAGIKQLVVLIDDLDRCLPDTAIETLEAIRLFVFTARTAFVVAADEAMIEYAVRKHFPDLPDSTGPRDYARNYLEKLIQVPFRIPALGEAETRIYVTLLLAGAEIGEDDADYAKLISVAREKLKRPWTSGGLDSATIKTALGKQVEKANNALALSDQIGPILASGAKGNPRQIKRFLNTLLLRERTATARGFGDDIKLPVLAKLMLAERFIPRLFEQIAFVAAIHPHGFCEDLDALEKGLATADVKEPQAGERKGPKSAEPASVPDNAVLAEWKSSETVCDWACLSPKLSGIDLRPYLFVTKDKKDYFGPVSVLGHLASVVEKLFGGKMTVQSYEAELKQLVQPEAEKVFEAVRTKIMSTGAFDTKPPGIDGLVVLVKAQPGLQTRLMDFLEALPSGKCGPWAVSGWQGVIKDVECAARLTKLLGDWSKATNNPGLKASAEAALKDVKGAR</sequence>
<dbReference type="Pfam" id="PF07693">
    <property type="entry name" value="KAP_NTPase"/>
    <property type="match status" value="1"/>
</dbReference>
<evidence type="ECO:0000259" key="1">
    <source>
        <dbReference type="Pfam" id="PF07693"/>
    </source>
</evidence>
<dbReference type="PANTHER" id="PTHR22674">
    <property type="entry name" value="NTPASE, KAP FAMILY P-LOOP DOMAIN-CONTAINING 1"/>
    <property type="match status" value="1"/>
</dbReference>
<dbReference type="InterPro" id="IPR049673">
    <property type="entry name" value="QatA"/>
</dbReference>
<comment type="caution">
    <text evidence="2">The sequence shown here is derived from an EMBL/GenBank/DDBJ whole genome shotgun (WGS) entry which is preliminary data.</text>
</comment>
<gene>
    <name evidence="2" type="primary">qatA</name>
    <name evidence="2" type="ORF">RJN63_12530</name>
</gene>
<accession>A0AAE4G9B1</accession>
<dbReference type="SUPFAM" id="SSF52540">
    <property type="entry name" value="P-loop containing nucleoside triphosphate hydrolases"/>
    <property type="match status" value="1"/>
</dbReference>
<dbReference type="NCBIfam" id="NF041923">
    <property type="entry name" value="QatA"/>
    <property type="match status" value="1"/>
</dbReference>
<dbReference type="AlphaFoldDB" id="A0AAE4G9B1"/>
<organism evidence="2">
    <name type="scientific">Herbaspirillum huttiense subsp. nephrolepidis</name>
    <dbReference type="NCBI Taxonomy" id="3075126"/>
    <lineage>
        <taxon>Bacteria</taxon>
        <taxon>Pseudomonadati</taxon>
        <taxon>Pseudomonadota</taxon>
        <taxon>Betaproteobacteria</taxon>
        <taxon>Burkholderiales</taxon>
        <taxon>Oxalobacteraceae</taxon>
        <taxon>Herbaspirillum</taxon>
    </lineage>
</organism>
<evidence type="ECO:0000313" key="2">
    <source>
        <dbReference type="EMBL" id="MDT0337662.1"/>
    </source>
</evidence>